<dbReference type="AlphaFoldDB" id="A0A4C1V4H8"/>
<evidence type="ECO:0000313" key="2">
    <source>
        <dbReference type="EMBL" id="GBP33708.1"/>
    </source>
</evidence>
<feature type="region of interest" description="Disordered" evidence="1">
    <location>
        <begin position="1"/>
        <end position="59"/>
    </location>
</feature>
<evidence type="ECO:0000313" key="3">
    <source>
        <dbReference type="Proteomes" id="UP000299102"/>
    </source>
</evidence>
<dbReference type="Proteomes" id="UP000299102">
    <property type="component" value="Unassembled WGS sequence"/>
</dbReference>
<name>A0A4C1V4H8_EUMVA</name>
<feature type="compositionally biased region" description="Low complexity" evidence="1">
    <location>
        <begin position="49"/>
        <end position="58"/>
    </location>
</feature>
<proteinExistence type="predicted"/>
<dbReference type="OrthoDB" id="8240057at2759"/>
<reference evidence="2 3" key="1">
    <citation type="journal article" date="2019" name="Commun. Biol.">
        <title>The bagworm genome reveals a unique fibroin gene that provides high tensile strength.</title>
        <authorList>
            <person name="Kono N."/>
            <person name="Nakamura H."/>
            <person name="Ohtoshi R."/>
            <person name="Tomita M."/>
            <person name="Numata K."/>
            <person name="Arakawa K."/>
        </authorList>
    </citation>
    <scope>NUCLEOTIDE SEQUENCE [LARGE SCALE GENOMIC DNA]</scope>
</reference>
<organism evidence="2 3">
    <name type="scientific">Eumeta variegata</name>
    <name type="common">Bagworm moth</name>
    <name type="synonym">Eumeta japonica</name>
    <dbReference type="NCBI Taxonomy" id="151549"/>
    <lineage>
        <taxon>Eukaryota</taxon>
        <taxon>Metazoa</taxon>
        <taxon>Ecdysozoa</taxon>
        <taxon>Arthropoda</taxon>
        <taxon>Hexapoda</taxon>
        <taxon>Insecta</taxon>
        <taxon>Pterygota</taxon>
        <taxon>Neoptera</taxon>
        <taxon>Endopterygota</taxon>
        <taxon>Lepidoptera</taxon>
        <taxon>Glossata</taxon>
        <taxon>Ditrysia</taxon>
        <taxon>Tineoidea</taxon>
        <taxon>Psychidae</taxon>
        <taxon>Oiketicinae</taxon>
        <taxon>Eumeta</taxon>
    </lineage>
</organism>
<keyword evidence="3" id="KW-1185">Reference proteome</keyword>
<dbReference type="EMBL" id="BGZK01000278">
    <property type="protein sequence ID" value="GBP33708.1"/>
    <property type="molecule type" value="Genomic_DNA"/>
</dbReference>
<sequence length="94" mass="10216">MHFDGVTISKPLVPSVRERASQEQSRSTRITLHDCRGRKRMKASEQSDDGASAPAGGATETMQVDDVIATVSILDCINVDLVRTPIITDTFIIS</sequence>
<evidence type="ECO:0000256" key="1">
    <source>
        <dbReference type="SAM" id="MobiDB-lite"/>
    </source>
</evidence>
<comment type="caution">
    <text evidence="2">The sequence shown here is derived from an EMBL/GenBank/DDBJ whole genome shotgun (WGS) entry which is preliminary data.</text>
</comment>
<gene>
    <name evidence="2" type="ORF">EVAR_17034_1</name>
</gene>
<protein>
    <submittedName>
        <fullName evidence="2">Uncharacterized protein</fullName>
    </submittedName>
</protein>
<accession>A0A4C1V4H8</accession>